<dbReference type="RefSeq" id="WP_214352070.1">
    <property type="nucleotide sequence ID" value="NZ_JAHBOH010000001.1"/>
</dbReference>
<organism evidence="6 7">
    <name type="scientific">Cellulomonas fulva</name>
    <dbReference type="NCBI Taxonomy" id="2835530"/>
    <lineage>
        <taxon>Bacteria</taxon>
        <taxon>Bacillati</taxon>
        <taxon>Actinomycetota</taxon>
        <taxon>Actinomycetes</taxon>
        <taxon>Micrococcales</taxon>
        <taxon>Cellulomonadaceae</taxon>
        <taxon>Cellulomonas</taxon>
    </lineage>
</organism>
<reference evidence="6 7" key="1">
    <citation type="submission" date="2021-05" db="EMBL/GenBank/DDBJ databases">
        <title>Description of Cellulomonas sp. DKR-3 sp. nov.</title>
        <authorList>
            <person name="Dahal R.H."/>
            <person name="Chaudhary D.K."/>
        </authorList>
    </citation>
    <scope>NUCLEOTIDE SEQUENCE [LARGE SCALE GENOMIC DNA]</scope>
    <source>
        <strain evidence="6 7">DKR-3</strain>
    </source>
</reference>
<keyword evidence="7" id="KW-1185">Reference proteome</keyword>
<dbReference type="GO" id="GO:0004357">
    <property type="term" value="F:glutamate-cysteine ligase activity"/>
    <property type="evidence" value="ECO:0007669"/>
    <property type="project" value="UniProtKB-EC"/>
</dbReference>
<comment type="catalytic activity">
    <reaction evidence="4 5">
        <text>L-cysteine + L-glutamate + ATP = gamma-L-glutamyl-L-cysteine + ADP + phosphate + H(+)</text>
        <dbReference type="Rhea" id="RHEA:13285"/>
        <dbReference type="ChEBI" id="CHEBI:15378"/>
        <dbReference type="ChEBI" id="CHEBI:29985"/>
        <dbReference type="ChEBI" id="CHEBI:30616"/>
        <dbReference type="ChEBI" id="CHEBI:35235"/>
        <dbReference type="ChEBI" id="CHEBI:43474"/>
        <dbReference type="ChEBI" id="CHEBI:58173"/>
        <dbReference type="ChEBI" id="CHEBI:456216"/>
        <dbReference type="EC" id="6.3.2.2"/>
    </reaction>
</comment>
<evidence type="ECO:0000256" key="4">
    <source>
        <dbReference type="ARBA" id="ARBA00048819"/>
    </source>
</evidence>
<comment type="similarity">
    <text evidence="5">Belongs to the glutamate--cysteine ligase type 2 family. YbdK subfamily.</text>
</comment>
<keyword evidence="1 5" id="KW-0436">Ligase</keyword>
<keyword evidence="2 5" id="KW-0547">Nucleotide-binding</keyword>
<dbReference type="PANTHER" id="PTHR36510:SF1">
    <property type="entry name" value="GLUTAMATE--CYSTEINE LIGASE 2-RELATED"/>
    <property type="match status" value="1"/>
</dbReference>
<dbReference type="EMBL" id="JAHBOH010000001">
    <property type="protein sequence ID" value="MBT0994948.1"/>
    <property type="molecule type" value="Genomic_DNA"/>
</dbReference>
<sequence>MGVEEEYLLVTPEGVPAAQSPAVLGLAARTVPSTSQPGGDVEKEFKSEQVETSTHPCTDLTELLEEIRAGRTRVDEVAQGAGVRIAALGTAPQEVEPTVIPDRRAQAIRAAFGLTAREQLTCGCHVHVSVEDDDEGVVILDHLRPWTPVLLALSANSPSWQGVTSGYASYRSQVWGRWPTAGPTAPFGDAAGYRAVIESLLASGTILDDGMLYFDARLSQRYPTVEVRVADVCLDAADAALQAALVRALADTAVAQAPSRASSPPAPTAPAEPPVRTELLRAATWRAARSGLGGDLVSPVTWRPAPAEQVVGELVDHVRDALVANGDLEAVERQTATVLRRGNGALEQMSWRARGDDDEAVVRRAVDRTLGAPVVAG</sequence>
<dbReference type="InterPro" id="IPR011793">
    <property type="entry name" value="YbdK"/>
</dbReference>
<dbReference type="InterPro" id="IPR014746">
    <property type="entry name" value="Gln_synth/guanido_kin_cat_dom"/>
</dbReference>
<evidence type="ECO:0000256" key="1">
    <source>
        <dbReference type="ARBA" id="ARBA00022598"/>
    </source>
</evidence>
<dbReference type="NCBIfam" id="TIGR02050">
    <property type="entry name" value="gshA_cyan_rel"/>
    <property type="match status" value="1"/>
</dbReference>
<dbReference type="NCBIfam" id="NF010041">
    <property type="entry name" value="PRK13517.1-1"/>
    <property type="match status" value="1"/>
</dbReference>
<dbReference type="InterPro" id="IPR006336">
    <property type="entry name" value="GCS2"/>
</dbReference>
<dbReference type="HAMAP" id="MF_01609">
    <property type="entry name" value="Glu_cys_ligase_2"/>
    <property type="match status" value="1"/>
</dbReference>
<dbReference type="Gene3D" id="3.30.590.20">
    <property type="match status" value="1"/>
</dbReference>
<dbReference type="InterPro" id="IPR050141">
    <property type="entry name" value="GCL_type2/YbdK_subfam"/>
</dbReference>
<protein>
    <recommendedName>
        <fullName evidence="5">Putative glutamate--cysteine ligase 2</fullName>
        <ecNumber evidence="5">6.3.2.2</ecNumber>
    </recommendedName>
    <alternativeName>
        <fullName evidence="5">Gamma-glutamylcysteine synthetase 2</fullName>
        <shortName evidence="5">GCS 2</shortName>
        <shortName evidence="5">Gamma-GCS 2</shortName>
    </alternativeName>
</protein>
<proteinExistence type="inferred from homology"/>
<comment type="caution">
    <text evidence="6">The sequence shown here is derived from an EMBL/GenBank/DDBJ whole genome shotgun (WGS) entry which is preliminary data.</text>
</comment>
<evidence type="ECO:0000256" key="5">
    <source>
        <dbReference type="HAMAP-Rule" id="MF_01609"/>
    </source>
</evidence>
<evidence type="ECO:0000256" key="3">
    <source>
        <dbReference type="ARBA" id="ARBA00022840"/>
    </source>
</evidence>
<name>A0ABS5U0L7_9CELL</name>
<dbReference type="SUPFAM" id="SSF55931">
    <property type="entry name" value="Glutamine synthetase/guanido kinase"/>
    <property type="match status" value="1"/>
</dbReference>
<dbReference type="Pfam" id="PF04107">
    <property type="entry name" value="GCS2"/>
    <property type="match status" value="1"/>
</dbReference>
<keyword evidence="3 5" id="KW-0067">ATP-binding</keyword>
<dbReference type="Proteomes" id="UP000722125">
    <property type="component" value="Unassembled WGS sequence"/>
</dbReference>
<gene>
    <name evidence="6" type="ORF">KIN34_11705</name>
</gene>
<evidence type="ECO:0000313" key="6">
    <source>
        <dbReference type="EMBL" id="MBT0994948.1"/>
    </source>
</evidence>
<comment type="function">
    <text evidence="5">ATP-dependent carboxylate-amine ligase which exhibits weak glutamate--cysteine ligase activity.</text>
</comment>
<dbReference type="PANTHER" id="PTHR36510">
    <property type="entry name" value="GLUTAMATE--CYSTEINE LIGASE 2-RELATED"/>
    <property type="match status" value="1"/>
</dbReference>
<dbReference type="EC" id="6.3.2.2" evidence="5"/>
<accession>A0ABS5U0L7</accession>
<evidence type="ECO:0000313" key="7">
    <source>
        <dbReference type="Proteomes" id="UP000722125"/>
    </source>
</evidence>
<evidence type="ECO:0000256" key="2">
    <source>
        <dbReference type="ARBA" id="ARBA00022741"/>
    </source>
</evidence>